<keyword evidence="7" id="KW-0812">Transmembrane</keyword>
<evidence type="ECO:0000256" key="2">
    <source>
        <dbReference type="ARBA" id="ARBA00022630"/>
    </source>
</evidence>
<name>A0A0D3GDX1_9ORYZ</name>
<keyword evidence="9" id="KW-1185">Reference proteome</keyword>
<protein>
    <recommendedName>
        <fullName evidence="6">Flavin-containing monooxygenase</fullName>
        <ecNumber evidence="6">1.-.-.-</ecNumber>
    </recommendedName>
</protein>
<dbReference type="EnsemblPlants" id="OBART06G06490.1">
    <property type="protein sequence ID" value="OBART06G06490.1"/>
    <property type="gene ID" value="OBART06G06490"/>
</dbReference>
<dbReference type="InterPro" id="IPR050346">
    <property type="entry name" value="FMO-like"/>
</dbReference>
<dbReference type="Gene3D" id="3.50.50.60">
    <property type="entry name" value="FAD/NAD(P)-binding domain"/>
    <property type="match status" value="3"/>
</dbReference>
<organism evidence="8">
    <name type="scientific">Oryza barthii</name>
    <dbReference type="NCBI Taxonomy" id="65489"/>
    <lineage>
        <taxon>Eukaryota</taxon>
        <taxon>Viridiplantae</taxon>
        <taxon>Streptophyta</taxon>
        <taxon>Embryophyta</taxon>
        <taxon>Tracheophyta</taxon>
        <taxon>Spermatophyta</taxon>
        <taxon>Magnoliopsida</taxon>
        <taxon>Liliopsida</taxon>
        <taxon>Poales</taxon>
        <taxon>Poaceae</taxon>
        <taxon>BOP clade</taxon>
        <taxon>Oryzoideae</taxon>
        <taxon>Oryzeae</taxon>
        <taxon>Oryzinae</taxon>
        <taxon>Oryza</taxon>
    </lineage>
</organism>
<keyword evidence="3 6" id="KW-0274">FAD</keyword>
<dbReference type="PROSITE" id="PS51257">
    <property type="entry name" value="PROKAR_LIPOPROTEIN"/>
    <property type="match status" value="1"/>
</dbReference>
<comment type="cofactor">
    <cofactor evidence="6">
        <name>FAD</name>
        <dbReference type="ChEBI" id="CHEBI:57692"/>
    </cofactor>
</comment>
<keyword evidence="5 6" id="KW-0560">Oxidoreductase</keyword>
<dbReference type="Pfam" id="PF00743">
    <property type="entry name" value="FMO-like"/>
    <property type="match status" value="1"/>
</dbReference>
<reference evidence="8" key="2">
    <citation type="submission" date="2015-03" db="UniProtKB">
        <authorList>
            <consortium name="EnsemblPlants"/>
        </authorList>
    </citation>
    <scope>IDENTIFICATION</scope>
</reference>
<feature type="transmembrane region" description="Helical" evidence="7">
    <location>
        <begin position="412"/>
        <end position="429"/>
    </location>
</feature>
<evidence type="ECO:0000256" key="6">
    <source>
        <dbReference type="RuleBase" id="RU361177"/>
    </source>
</evidence>
<evidence type="ECO:0000313" key="8">
    <source>
        <dbReference type="EnsemblPlants" id="OBART06G06490.1"/>
    </source>
</evidence>
<reference evidence="8" key="1">
    <citation type="journal article" date="2009" name="Rice">
        <title>De Novo Next Generation Sequencing of Plant Genomes.</title>
        <authorList>
            <person name="Rounsley S."/>
            <person name="Marri P.R."/>
            <person name="Yu Y."/>
            <person name="He R."/>
            <person name="Sisneros N."/>
            <person name="Goicoechea J.L."/>
            <person name="Lee S.J."/>
            <person name="Angelova A."/>
            <person name="Kudrna D."/>
            <person name="Luo M."/>
            <person name="Affourtit J."/>
            <person name="Desany B."/>
            <person name="Knight J."/>
            <person name="Niazi F."/>
            <person name="Egholm M."/>
            <person name="Wing R.A."/>
        </authorList>
    </citation>
    <scope>NUCLEOTIDE SEQUENCE [LARGE SCALE GENOMIC DNA]</scope>
    <source>
        <strain evidence="8">cv. IRGC 105608</strain>
    </source>
</reference>
<evidence type="ECO:0000256" key="7">
    <source>
        <dbReference type="SAM" id="Phobius"/>
    </source>
</evidence>
<evidence type="ECO:0000313" key="9">
    <source>
        <dbReference type="Proteomes" id="UP000026960"/>
    </source>
</evidence>
<dbReference type="InterPro" id="IPR036188">
    <property type="entry name" value="FAD/NAD-bd_sf"/>
</dbReference>
<dbReference type="Pfam" id="PF13450">
    <property type="entry name" value="NAD_binding_8"/>
    <property type="match status" value="1"/>
</dbReference>
<dbReference type="EC" id="1.-.-.-" evidence="6"/>
<dbReference type="FunFam" id="3.50.50.60:FF:000226">
    <property type="entry name" value="Flavin-containing monooxygenase"/>
    <property type="match status" value="1"/>
</dbReference>
<evidence type="ECO:0000256" key="5">
    <source>
        <dbReference type="ARBA" id="ARBA00023002"/>
    </source>
</evidence>
<evidence type="ECO:0000256" key="3">
    <source>
        <dbReference type="ARBA" id="ARBA00022827"/>
    </source>
</evidence>
<dbReference type="eggNOG" id="KOG1399">
    <property type="taxonomic scope" value="Eukaryota"/>
</dbReference>
<dbReference type="HOGENOM" id="CLU_006909_9_3_1"/>
<dbReference type="GO" id="GO:0004499">
    <property type="term" value="F:N,N-dimethylaniline monooxygenase activity"/>
    <property type="evidence" value="ECO:0007669"/>
    <property type="project" value="InterPro"/>
</dbReference>
<evidence type="ECO:0000256" key="4">
    <source>
        <dbReference type="ARBA" id="ARBA00022857"/>
    </source>
</evidence>
<keyword evidence="4" id="KW-0521">NADP</keyword>
<keyword evidence="7" id="KW-0472">Membrane</keyword>
<dbReference type="SUPFAM" id="SSF51905">
    <property type="entry name" value="FAD/NAD(P)-binding domain"/>
    <property type="match status" value="4"/>
</dbReference>
<dbReference type="Proteomes" id="UP000026960">
    <property type="component" value="Chromosome 6"/>
</dbReference>
<dbReference type="InterPro" id="IPR020946">
    <property type="entry name" value="Flavin_mOase-like"/>
</dbReference>
<evidence type="ECO:0000256" key="1">
    <source>
        <dbReference type="ARBA" id="ARBA00009183"/>
    </source>
</evidence>
<proteinExistence type="inferred from homology"/>
<feature type="transmembrane region" description="Helical" evidence="7">
    <location>
        <begin position="379"/>
        <end position="397"/>
    </location>
</feature>
<keyword evidence="6" id="KW-0503">Monooxygenase</keyword>
<dbReference type="FunFam" id="3.50.50.60:FF:000170">
    <property type="entry name" value="Flavin-containing monooxygenase"/>
    <property type="match status" value="1"/>
</dbReference>
<keyword evidence="7" id="KW-1133">Transmembrane helix</keyword>
<feature type="transmembrane region" description="Helical" evidence="7">
    <location>
        <begin position="61"/>
        <end position="85"/>
    </location>
</feature>
<accession>A0A0D3GDX1</accession>
<dbReference type="GO" id="GO:0050660">
    <property type="term" value="F:flavin adenine dinucleotide binding"/>
    <property type="evidence" value="ECO:0007669"/>
    <property type="project" value="InterPro"/>
</dbReference>
<dbReference type="GO" id="GO:0050661">
    <property type="term" value="F:NADP binding"/>
    <property type="evidence" value="ECO:0007669"/>
    <property type="project" value="InterPro"/>
</dbReference>
<dbReference type="STRING" id="65489.A0A0D3GDX1"/>
<dbReference type="Gramene" id="OBART06G06490.1">
    <property type="protein sequence ID" value="OBART06G06490.1"/>
    <property type="gene ID" value="OBART06G06490"/>
</dbReference>
<sequence>MEASKAKRSVAIVGAGASGLAACKHLLARGFRPVVFESGEAAGGVLRVLLGLSGRSPVDDVAICVFVLGAVTAPVLGNMLLARYVRVVRGAAAAAAAPHAPAVDPFARVTVAVALAVALVVAACLILVRFNILSMDATKKRVAIVGASASGLTACKHALAKGFRPVVFEAAGDGVGGVWRRTLASTRLQTPAFAYRFSDFPWPADVSGAEVFPRHDQVVEYLAAYARRHGVTECVRFGCKVLAAEYAGVPDEEAAAWERWSGNGEAFGDGSGEWLLTVQHPGSEATQIHRVDFLILCTGRFSGVAHTPTFPPNRGPEVFHGQVLHSMDYSNMGHAAADELIRGKRVAVVGSGKSAFDTVAECAAANGGRYPCAMICRSGRWMVNGGFVWGVSLGHLFCNRLAELTVHKPGEGLALALLAILLTPLRWLLSKLAETYFKMQIPMEKHGMVPEESFAGSMSGCRLGVLPDKFYDRVEEGSILIKRARSFSFCTDGLVLDDDDTSERVDADVVVLATGFRGDQKLTDMFVSATFKQQIVAAPLYRQCVHPRIPQMAVIGYTENLTSIYTFEMMAKWVAHLLAGAFRLPSIVRMEASAAEWDEHLVMRRHGEGGGGKPCLGGVSTWYNDEMCRDMGYEPRRKKGILAEWLQPYRPADYAGIL</sequence>
<dbReference type="PaxDb" id="65489-OBART06G06490.1"/>
<dbReference type="InterPro" id="IPR000960">
    <property type="entry name" value="Flavin_mOase"/>
</dbReference>
<dbReference type="PIRSF" id="PIRSF000332">
    <property type="entry name" value="FMO"/>
    <property type="match status" value="1"/>
</dbReference>
<keyword evidence="2 6" id="KW-0285">Flavoprotein</keyword>
<comment type="similarity">
    <text evidence="1 6">Belongs to the FMO family.</text>
</comment>
<dbReference type="AlphaFoldDB" id="A0A0D3GDX1"/>
<dbReference type="PANTHER" id="PTHR23023">
    <property type="entry name" value="DIMETHYLANILINE MONOOXYGENASE"/>
    <property type="match status" value="1"/>
</dbReference>
<feature type="transmembrane region" description="Helical" evidence="7">
    <location>
        <begin position="105"/>
        <end position="132"/>
    </location>
</feature>